<dbReference type="InterPro" id="IPR045337">
    <property type="entry name" value="MmgE_PrpD_C"/>
</dbReference>
<keyword evidence="5" id="KW-1185">Reference proteome</keyword>
<dbReference type="PANTHER" id="PTHR16943:SF8">
    <property type="entry name" value="2-METHYLCITRATE DEHYDRATASE"/>
    <property type="match status" value="1"/>
</dbReference>
<dbReference type="Pfam" id="PF19305">
    <property type="entry name" value="MmgE_PrpD_C"/>
    <property type="match status" value="1"/>
</dbReference>
<accession>A0ABV8P2F9</accession>
<feature type="domain" description="MmgE/PrpD C-terminal" evidence="3">
    <location>
        <begin position="289"/>
        <end position="453"/>
    </location>
</feature>
<dbReference type="EMBL" id="JBHSBV010000006">
    <property type="protein sequence ID" value="MFC4202776.1"/>
    <property type="molecule type" value="Genomic_DNA"/>
</dbReference>
<dbReference type="Pfam" id="PF03972">
    <property type="entry name" value="MmgE_PrpD_N"/>
    <property type="match status" value="1"/>
</dbReference>
<protein>
    <submittedName>
        <fullName evidence="4">MmgE/PrpD family protein</fullName>
    </submittedName>
</protein>
<evidence type="ECO:0000259" key="2">
    <source>
        <dbReference type="Pfam" id="PF03972"/>
    </source>
</evidence>
<proteinExistence type="predicted"/>
<evidence type="ECO:0000259" key="3">
    <source>
        <dbReference type="Pfam" id="PF19305"/>
    </source>
</evidence>
<name>A0ABV8P2F9_9BURK</name>
<dbReference type="InterPro" id="IPR005656">
    <property type="entry name" value="MmgE_PrpD"/>
</dbReference>
<feature type="compositionally biased region" description="Basic and acidic residues" evidence="1">
    <location>
        <begin position="1"/>
        <end position="10"/>
    </location>
</feature>
<feature type="domain" description="MmgE/PrpD N-terminal" evidence="2">
    <location>
        <begin position="27"/>
        <end position="264"/>
    </location>
</feature>
<reference evidence="5" key="1">
    <citation type="journal article" date="2019" name="Int. J. Syst. Evol. Microbiol.">
        <title>The Global Catalogue of Microorganisms (GCM) 10K type strain sequencing project: providing services to taxonomists for standard genome sequencing and annotation.</title>
        <authorList>
            <consortium name="The Broad Institute Genomics Platform"/>
            <consortium name="The Broad Institute Genome Sequencing Center for Infectious Disease"/>
            <person name="Wu L."/>
            <person name="Ma J."/>
        </authorList>
    </citation>
    <scope>NUCLEOTIDE SEQUENCE [LARGE SCALE GENOMIC DNA]</scope>
    <source>
        <strain evidence="5">LMG 24813</strain>
    </source>
</reference>
<dbReference type="RefSeq" id="WP_217966258.1">
    <property type="nucleotide sequence ID" value="NZ_JAHTBN010000011.1"/>
</dbReference>
<dbReference type="PANTHER" id="PTHR16943">
    <property type="entry name" value="2-METHYLCITRATE DEHYDRATASE-RELATED"/>
    <property type="match status" value="1"/>
</dbReference>
<gene>
    <name evidence="4" type="ORF">ACFOY1_17625</name>
</gene>
<dbReference type="Proteomes" id="UP001595848">
    <property type="component" value="Unassembled WGS sequence"/>
</dbReference>
<dbReference type="InterPro" id="IPR045336">
    <property type="entry name" value="MmgE_PrpD_N"/>
</dbReference>
<sequence>MTVMDQERGTESAPQESGVQPAGLARELGERIAAFPARPLPVAALHWAGTGLLDTLGVTLAGSHEPAAALAEKSLEGASGPALVLGTPRRTATLDAALINGAASHALDFDDCNNTMGGHPSAPVLSALLPLAEQLGSSGLEFAHAYIVGFETETKLGLAVNFHHYTKGWHPTATLGAFGAAAACARLLRLDGERTATALALAASFASGIKANFGTMTKPLHVGHCARNGLYAARLAASGYTANTDTVFEHKQGFLDVFNGPGTYDTERALQAWADPLDIIEPGIAIKQYPCCGSTHPAIDAMLELVGRHKLAPEAVARVDAAIHSRRLQHTNRPDPASELDAKFSLQYVLARALADGHIGVADFKDGAYLQPRVRALLPRIHVQAYDHTGVGGFAPANHFGGWVQVTLADGRKLAAQVDQPLGRTSANPLPAERLREKFRLCADGVLRAQAVAGIVQAIEHFHTLPRMGEITALIAGATIEI</sequence>
<evidence type="ECO:0000256" key="1">
    <source>
        <dbReference type="SAM" id="MobiDB-lite"/>
    </source>
</evidence>
<comment type="caution">
    <text evidence="4">The sequence shown here is derived from an EMBL/GenBank/DDBJ whole genome shotgun (WGS) entry which is preliminary data.</text>
</comment>
<evidence type="ECO:0000313" key="4">
    <source>
        <dbReference type="EMBL" id="MFC4202776.1"/>
    </source>
</evidence>
<evidence type="ECO:0000313" key="5">
    <source>
        <dbReference type="Proteomes" id="UP001595848"/>
    </source>
</evidence>
<feature type="region of interest" description="Disordered" evidence="1">
    <location>
        <begin position="1"/>
        <end position="21"/>
    </location>
</feature>
<organism evidence="4 5">
    <name type="scientific">Candidimonas humi</name>
    <dbReference type="NCBI Taxonomy" id="683355"/>
    <lineage>
        <taxon>Bacteria</taxon>
        <taxon>Pseudomonadati</taxon>
        <taxon>Pseudomonadota</taxon>
        <taxon>Betaproteobacteria</taxon>
        <taxon>Burkholderiales</taxon>
        <taxon>Alcaligenaceae</taxon>
        <taxon>Candidimonas</taxon>
    </lineage>
</organism>